<keyword evidence="5" id="KW-0560">Oxidoreductase</keyword>
<evidence type="ECO:0000313" key="9">
    <source>
        <dbReference type="Proteomes" id="UP000737391"/>
    </source>
</evidence>
<dbReference type="PANTHER" id="PTHR14624:SF0">
    <property type="entry name" value="POLYPRENOL REDUCTASE"/>
    <property type="match status" value="1"/>
</dbReference>
<dbReference type="InterPro" id="IPR039698">
    <property type="entry name" value="Dfg10/SRD5A3"/>
</dbReference>
<dbReference type="EMBL" id="LUFC02000643">
    <property type="protein sequence ID" value="KAF4495456.1"/>
    <property type="molecule type" value="Genomic_DNA"/>
</dbReference>
<keyword evidence="5" id="KW-0521">NADP</keyword>
<comment type="similarity">
    <text evidence="5">Belongs to the steroid 5-alpha reductase family. Polyprenal reductase subfamily.</text>
</comment>
<dbReference type="EC" id="1.3.1.94" evidence="5"/>
<feature type="region of interest" description="Disordered" evidence="6">
    <location>
        <begin position="85"/>
        <end position="108"/>
    </location>
</feature>
<comment type="function">
    <text evidence="5">Plays a key role in early steps of protein N-linked glycosylation by being involved in the conversion of polyprenol into dolichol. Acts as a polyprenal reductase that mediates the reduction of polyprenal into dolichal in a NADP-dependent mechanism. Dolichols are required for the synthesis of dolichol-linked monosaccharides and the oligosaccharide precursor used for N-glycosylation.</text>
</comment>
<evidence type="ECO:0000259" key="7">
    <source>
        <dbReference type="Pfam" id="PF02544"/>
    </source>
</evidence>
<reference evidence="8" key="1">
    <citation type="submission" date="2020-01" db="EMBL/GenBank/DDBJ databases">
        <title>Identification and distribution of gene clusters putatively required for synthesis of sphingolipid metabolism inhibitors in phylogenetically diverse species of the filamentous fungus Fusarium.</title>
        <authorList>
            <person name="Kim H.-S."/>
            <person name="Busman M."/>
            <person name="Brown D.W."/>
            <person name="Divon H."/>
            <person name="Uhlig S."/>
            <person name="Proctor R.H."/>
        </authorList>
    </citation>
    <scope>NUCLEOTIDE SEQUENCE</scope>
    <source>
        <strain evidence="8">NRRL 31653</strain>
    </source>
</reference>
<keyword evidence="2 5" id="KW-0812">Transmembrane</keyword>
<keyword evidence="5" id="KW-0256">Endoplasmic reticulum</keyword>
<dbReference type="GO" id="GO:0160198">
    <property type="term" value="F:polyprenal reductase activity"/>
    <property type="evidence" value="ECO:0007669"/>
    <property type="project" value="UniProtKB-EC"/>
</dbReference>
<keyword evidence="3 5" id="KW-1133">Transmembrane helix</keyword>
<evidence type="ECO:0000256" key="3">
    <source>
        <dbReference type="ARBA" id="ARBA00022989"/>
    </source>
</evidence>
<dbReference type="PROSITE" id="PS50244">
    <property type="entry name" value="S5A_REDUCTASE"/>
    <property type="match status" value="1"/>
</dbReference>
<protein>
    <recommendedName>
        <fullName evidence="5">Polyprenal reductase</fullName>
        <ecNumber evidence="5">1.3.1.94</ecNumber>
    </recommendedName>
</protein>
<dbReference type="PANTHER" id="PTHR14624">
    <property type="entry name" value="DFG10 PROTEIN"/>
    <property type="match status" value="1"/>
</dbReference>
<name>A0A9P5E524_9HYPO</name>
<comment type="pathway">
    <text evidence="5">Protein modification; protein glycosylation.</text>
</comment>
<dbReference type="OrthoDB" id="541710at2759"/>
<comment type="caution">
    <text evidence="8">The sequence shown here is derived from an EMBL/GenBank/DDBJ whole genome shotgun (WGS) entry which is preliminary data.</text>
</comment>
<feature type="compositionally biased region" description="Basic and acidic residues" evidence="6">
    <location>
        <begin position="85"/>
        <end position="107"/>
    </location>
</feature>
<feature type="domain" description="3-oxo-5-alpha-steroid 4-dehydrogenase C-terminal" evidence="7">
    <location>
        <begin position="150"/>
        <end position="269"/>
    </location>
</feature>
<proteinExistence type="inferred from homology"/>
<feature type="transmembrane region" description="Helical" evidence="5">
    <location>
        <begin position="58"/>
        <end position="76"/>
    </location>
</feature>
<accession>A0A9P5E524</accession>
<evidence type="ECO:0000313" key="8">
    <source>
        <dbReference type="EMBL" id="KAF4495456.1"/>
    </source>
</evidence>
<dbReference type="GO" id="GO:0006488">
    <property type="term" value="P:dolichol-linked oligosaccharide biosynthetic process"/>
    <property type="evidence" value="ECO:0007669"/>
    <property type="project" value="UniProtKB-UniRule"/>
</dbReference>
<comment type="catalytic activity">
    <reaction evidence="5">
        <text>a di-trans,poly-cis-dolichal + NADP(+) = a di-trans,poly-cis-polyprenal + NADPH + H(+)</text>
        <dbReference type="Rhea" id="RHEA:80727"/>
        <dbReference type="Rhea" id="RHEA-COMP:19536"/>
        <dbReference type="Rhea" id="RHEA-COMP:19537"/>
        <dbReference type="ChEBI" id="CHEBI:15378"/>
        <dbReference type="ChEBI" id="CHEBI:57783"/>
        <dbReference type="ChEBI" id="CHEBI:58349"/>
        <dbReference type="ChEBI" id="CHEBI:231623"/>
        <dbReference type="ChEBI" id="CHEBI:231637"/>
        <dbReference type="EC" id="1.3.1.94"/>
    </reaction>
    <physiologicalReaction direction="right-to-left" evidence="5">
        <dbReference type="Rhea" id="RHEA:80729"/>
    </physiologicalReaction>
</comment>
<dbReference type="Pfam" id="PF02544">
    <property type="entry name" value="Steroid_dh"/>
    <property type="match status" value="1"/>
</dbReference>
<sequence length="269" mass="30571">MRTTFLKVPEVYSTYLEYMHSKGTNLSPEPTHVFLKNLALSIQLNKHQRPENTTKAQWCQSFFTLSAALVLALQVLPQDVRRAMMDYGPRRPKDGKSKSKKEDDEKQSFAGSSPMWFIHWALGVAFYAVISLAVWIEGSSAILACWDSPNQSFNIPRRLLSAVLFYSVAYFKQNQCHRHLASLKKYTLPTEGWFKYLVCPHYTAECILYLAIAWIAAPPGELFNKSILTAVAFVAVNLGATAKGTKTWYENKFGSDKVADRWIMIPPVY</sequence>
<dbReference type="GO" id="GO:0102389">
    <property type="term" value="F:polyprenol reductase activity"/>
    <property type="evidence" value="ECO:0007669"/>
    <property type="project" value="UniProtKB-UniRule"/>
</dbReference>
<gene>
    <name evidence="8" type="ORF">FAGAP_8419</name>
</gene>
<dbReference type="Proteomes" id="UP000737391">
    <property type="component" value="Unassembled WGS sequence"/>
</dbReference>
<keyword evidence="4 5" id="KW-0472">Membrane</keyword>
<dbReference type="GO" id="GO:0003865">
    <property type="term" value="F:3-oxo-5-alpha-steroid 4-dehydrogenase activity"/>
    <property type="evidence" value="ECO:0007669"/>
    <property type="project" value="TreeGrafter"/>
</dbReference>
<dbReference type="AlphaFoldDB" id="A0A9P5E524"/>
<evidence type="ECO:0000256" key="2">
    <source>
        <dbReference type="ARBA" id="ARBA00022692"/>
    </source>
</evidence>
<evidence type="ECO:0000256" key="1">
    <source>
        <dbReference type="ARBA" id="ARBA00004127"/>
    </source>
</evidence>
<comment type="caution">
    <text evidence="5">Lacks conserved residue(s) required for the propagation of feature annotation.</text>
</comment>
<organism evidence="8 9">
    <name type="scientific">Fusarium agapanthi</name>
    <dbReference type="NCBI Taxonomy" id="1803897"/>
    <lineage>
        <taxon>Eukaryota</taxon>
        <taxon>Fungi</taxon>
        <taxon>Dikarya</taxon>
        <taxon>Ascomycota</taxon>
        <taxon>Pezizomycotina</taxon>
        <taxon>Sordariomycetes</taxon>
        <taxon>Hypocreomycetidae</taxon>
        <taxon>Hypocreales</taxon>
        <taxon>Nectriaceae</taxon>
        <taxon>Fusarium</taxon>
        <taxon>Fusarium fujikuroi species complex</taxon>
    </lineage>
</organism>
<dbReference type="InterPro" id="IPR001104">
    <property type="entry name" value="3-oxo-5_a-steroid_4-DH_C"/>
</dbReference>
<feature type="transmembrane region" description="Helical" evidence="5">
    <location>
        <begin position="116"/>
        <end position="135"/>
    </location>
</feature>
<evidence type="ECO:0000256" key="6">
    <source>
        <dbReference type="SAM" id="MobiDB-lite"/>
    </source>
</evidence>
<keyword evidence="9" id="KW-1185">Reference proteome</keyword>
<evidence type="ECO:0000256" key="5">
    <source>
        <dbReference type="RuleBase" id="RU367081"/>
    </source>
</evidence>
<dbReference type="GO" id="GO:0005789">
    <property type="term" value="C:endoplasmic reticulum membrane"/>
    <property type="evidence" value="ECO:0007669"/>
    <property type="project" value="UniProtKB-SubCell"/>
</dbReference>
<dbReference type="GO" id="GO:0016095">
    <property type="term" value="P:polyprenol catabolic process"/>
    <property type="evidence" value="ECO:0007669"/>
    <property type="project" value="UniProtKB-UniRule"/>
</dbReference>
<evidence type="ECO:0000256" key="4">
    <source>
        <dbReference type="ARBA" id="ARBA00023136"/>
    </source>
</evidence>
<comment type="subcellular location">
    <subcellularLocation>
        <location evidence="1">Endomembrane system</location>
        <topology evidence="1">Multi-pass membrane protein</topology>
    </subcellularLocation>
    <subcellularLocation>
        <location evidence="5">Endoplasmic reticulum membrane</location>
    </subcellularLocation>
</comment>